<organism evidence="1 2">
    <name type="scientific">Allacma fusca</name>
    <dbReference type="NCBI Taxonomy" id="39272"/>
    <lineage>
        <taxon>Eukaryota</taxon>
        <taxon>Metazoa</taxon>
        <taxon>Ecdysozoa</taxon>
        <taxon>Arthropoda</taxon>
        <taxon>Hexapoda</taxon>
        <taxon>Collembola</taxon>
        <taxon>Symphypleona</taxon>
        <taxon>Sminthuridae</taxon>
        <taxon>Allacma</taxon>
    </lineage>
</organism>
<evidence type="ECO:0000313" key="2">
    <source>
        <dbReference type="Proteomes" id="UP000708208"/>
    </source>
</evidence>
<comment type="caution">
    <text evidence="1">The sequence shown here is derived from an EMBL/GenBank/DDBJ whole genome shotgun (WGS) entry which is preliminary data.</text>
</comment>
<dbReference type="EMBL" id="CAJVCH010517807">
    <property type="protein sequence ID" value="CAG7821644.1"/>
    <property type="molecule type" value="Genomic_DNA"/>
</dbReference>
<evidence type="ECO:0000313" key="1">
    <source>
        <dbReference type="EMBL" id="CAG7821644.1"/>
    </source>
</evidence>
<sequence>MAATIIVKPEERRGRIEKLQSKRGYFLIHLYPQQIYQSQIISMITHHPGYNKYKIIKADTHLDTTTLSVPTTRIEVPTQLSEGTPKSSYHVRVSPQVCMDEGELHP</sequence>
<keyword evidence="2" id="KW-1185">Reference proteome</keyword>
<proteinExistence type="predicted"/>
<dbReference type="Proteomes" id="UP000708208">
    <property type="component" value="Unassembled WGS sequence"/>
</dbReference>
<protein>
    <submittedName>
        <fullName evidence="1">Uncharacterized protein</fullName>
    </submittedName>
</protein>
<reference evidence="1" key="1">
    <citation type="submission" date="2021-06" db="EMBL/GenBank/DDBJ databases">
        <authorList>
            <person name="Hodson N. C."/>
            <person name="Mongue J. A."/>
            <person name="Jaron S. K."/>
        </authorList>
    </citation>
    <scope>NUCLEOTIDE SEQUENCE</scope>
</reference>
<name>A0A8J2LGP6_9HEXA</name>
<gene>
    <name evidence="1" type="ORF">AFUS01_LOCUS31972</name>
</gene>
<dbReference type="AlphaFoldDB" id="A0A8J2LGP6"/>
<accession>A0A8J2LGP6</accession>